<feature type="transmembrane region" description="Helical" evidence="1">
    <location>
        <begin position="174"/>
        <end position="191"/>
    </location>
</feature>
<feature type="transmembrane region" description="Helical" evidence="1">
    <location>
        <begin position="71"/>
        <end position="91"/>
    </location>
</feature>
<keyword evidence="1" id="KW-1133">Transmembrane helix</keyword>
<dbReference type="PANTHER" id="PTHR31303:SF1">
    <property type="entry name" value="CTP-DEPENDENT DIACYLGLYCEROL KINASE 1"/>
    <property type="match status" value="1"/>
</dbReference>
<dbReference type="RefSeq" id="WP_256623682.1">
    <property type="nucleotide sequence ID" value="NZ_JTEO01000010.1"/>
</dbReference>
<dbReference type="AlphaFoldDB" id="A0AAE3HCF9"/>
<protein>
    <submittedName>
        <fullName evidence="2">Phosphatidate cytidylyltransferase</fullName>
    </submittedName>
</protein>
<dbReference type="Proteomes" id="UP001206983">
    <property type="component" value="Unassembled WGS sequence"/>
</dbReference>
<dbReference type="GO" id="GO:0016779">
    <property type="term" value="F:nucleotidyltransferase activity"/>
    <property type="evidence" value="ECO:0007669"/>
    <property type="project" value="UniProtKB-KW"/>
</dbReference>
<dbReference type="InterPro" id="IPR037997">
    <property type="entry name" value="Dgk1-like"/>
</dbReference>
<feature type="transmembrane region" description="Helical" evidence="1">
    <location>
        <begin position="97"/>
        <end position="115"/>
    </location>
</feature>
<organism evidence="2 3">
    <name type="scientific">Methanolobus chelungpuianus</name>
    <dbReference type="NCBI Taxonomy" id="502115"/>
    <lineage>
        <taxon>Archaea</taxon>
        <taxon>Methanobacteriati</taxon>
        <taxon>Methanobacteriota</taxon>
        <taxon>Stenosarchaea group</taxon>
        <taxon>Methanomicrobia</taxon>
        <taxon>Methanosarcinales</taxon>
        <taxon>Methanosarcinaceae</taxon>
        <taxon>Methanolobus</taxon>
    </lineage>
</organism>
<dbReference type="EMBL" id="JTEO01000010">
    <property type="protein sequence ID" value="MCQ6963766.1"/>
    <property type="molecule type" value="Genomic_DNA"/>
</dbReference>
<keyword evidence="2" id="KW-0548">Nucleotidyltransferase</keyword>
<name>A0AAE3HCF9_9EURY</name>
<comment type="caution">
    <text evidence="2">The sequence shown here is derived from an EMBL/GenBank/DDBJ whole genome shotgun (WGS) entry which is preliminary data.</text>
</comment>
<keyword evidence="1" id="KW-0472">Membrane</keyword>
<dbReference type="PANTHER" id="PTHR31303">
    <property type="entry name" value="CTP-DEPENDENT DIACYLGLYCEROL KINASE 1"/>
    <property type="match status" value="1"/>
</dbReference>
<evidence type="ECO:0000313" key="3">
    <source>
        <dbReference type="Proteomes" id="UP001206983"/>
    </source>
</evidence>
<keyword evidence="3" id="KW-1185">Reference proteome</keyword>
<sequence length="195" mass="21220">MAYYSFVNEILRKGIHLTSIIIVLVYALFGKQAVLALLITYLVIILVIEHMRLDRGLKLPFVNCLFRQKELSAVGSHVFFTLGALAAVAVFSEDVAYAALLMTTFGDMSAALVGRKMGKTKVAGGAKSLEGCAAEFIVDLFIGYIFLSSLPLAILMALTATLVETLFVHIDDNLAIPVFSGFVVETYLYLLSSVL</sequence>
<reference evidence="2 3" key="1">
    <citation type="journal article" date="2011" name="Appl. Environ. Microbiol.">
        <title>Methanogenic archaea isolated from Taiwan's Chelungpu fault.</title>
        <authorList>
            <person name="Wu S.Y."/>
            <person name="Lai M.C."/>
        </authorList>
    </citation>
    <scope>NUCLEOTIDE SEQUENCE [LARGE SCALE GENOMIC DNA]</scope>
    <source>
        <strain evidence="2 3">St545Mb</strain>
    </source>
</reference>
<evidence type="ECO:0000256" key="1">
    <source>
        <dbReference type="SAM" id="Phobius"/>
    </source>
</evidence>
<keyword evidence="2" id="KW-0808">Transferase</keyword>
<accession>A0AAE3HCF9</accession>
<evidence type="ECO:0000313" key="2">
    <source>
        <dbReference type="EMBL" id="MCQ6963766.1"/>
    </source>
</evidence>
<gene>
    <name evidence="2" type="ORF">PV02_11915</name>
</gene>
<feature type="transmembrane region" description="Helical" evidence="1">
    <location>
        <begin position="20"/>
        <end position="48"/>
    </location>
</feature>
<feature type="transmembrane region" description="Helical" evidence="1">
    <location>
        <begin position="136"/>
        <end position="162"/>
    </location>
</feature>
<dbReference type="GO" id="GO:0004143">
    <property type="term" value="F:ATP-dependent diacylglycerol kinase activity"/>
    <property type="evidence" value="ECO:0007669"/>
    <property type="project" value="InterPro"/>
</dbReference>
<keyword evidence="1" id="KW-0812">Transmembrane</keyword>
<proteinExistence type="predicted"/>